<dbReference type="InterPro" id="IPR050327">
    <property type="entry name" value="Proton-linked_MCT"/>
</dbReference>
<dbReference type="Gene3D" id="1.20.1250.20">
    <property type="entry name" value="MFS general substrate transporter like domains"/>
    <property type="match status" value="1"/>
</dbReference>
<dbReference type="PANTHER" id="PTHR11360:SF234">
    <property type="entry name" value="MFS-TYPE TRANSPORTER DBAD-RELATED"/>
    <property type="match status" value="1"/>
</dbReference>
<dbReference type="InterPro" id="IPR036259">
    <property type="entry name" value="MFS_trans_sf"/>
</dbReference>
<dbReference type="GeneID" id="24098584"/>
<evidence type="ECO:0000313" key="3">
    <source>
        <dbReference type="EMBL" id="CCM03673.1"/>
    </source>
</evidence>
<dbReference type="OrthoDB" id="6499973at2759"/>
<protein>
    <recommendedName>
        <fullName evidence="5">Major facilitator superfamily (MFS) profile domain-containing protein</fullName>
    </recommendedName>
</protein>
<feature type="transmembrane region" description="Helical" evidence="2">
    <location>
        <begin position="144"/>
        <end position="166"/>
    </location>
</feature>
<accession>J4GA57</accession>
<gene>
    <name evidence="3" type="ORF">FIBRA_05817</name>
</gene>
<dbReference type="STRING" id="599839.J4GA57"/>
<sequence>METPRDSLSATASRPEISSEEGSTAGTVSPWLDGAKVQHRYGSWRAWSTVFGAWLIQFCTVGFMSAFGVMQTYYVQGFLSNSSNSAISWIGSVQLFLDLALAAVGGDLMDKGYFRHVVVGGSVIYIVCLFLLSLVQPYHYYQVFLAQGLGMGSGIGLVYLPTSVIVQNHFKRDKALAMGLIPRRVQL</sequence>
<feature type="transmembrane region" description="Helical" evidence="2">
    <location>
        <begin position="50"/>
        <end position="74"/>
    </location>
</feature>
<dbReference type="SUPFAM" id="SSF103473">
    <property type="entry name" value="MFS general substrate transporter"/>
    <property type="match status" value="1"/>
</dbReference>
<organism evidence="3 4">
    <name type="scientific">Fibroporia radiculosa</name>
    <dbReference type="NCBI Taxonomy" id="599839"/>
    <lineage>
        <taxon>Eukaryota</taxon>
        <taxon>Fungi</taxon>
        <taxon>Dikarya</taxon>
        <taxon>Basidiomycota</taxon>
        <taxon>Agaricomycotina</taxon>
        <taxon>Agaricomycetes</taxon>
        <taxon>Polyporales</taxon>
        <taxon>Fibroporiaceae</taxon>
        <taxon>Fibroporia</taxon>
    </lineage>
</organism>
<feature type="transmembrane region" description="Helical" evidence="2">
    <location>
        <begin position="86"/>
        <end position="105"/>
    </location>
</feature>
<dbReference type="PANTHER" id="PTHR11360">
    <property type="entry name" value="MONOCARBOXYLATE TRANSPORTER"/>
    <property type="match status" value="1"/>
</dbReference>
<dbReference type="AlphaFoldDB" id="J4GA57"/>
<feature type="compositionally biased region" description="Polar residues" evidence="1">
    <location>
        <begin position="1"/>
        <end position="12"/>
    </location>
</feature>
<evidence type="ECO:0008006" key="5">
    <source>
        <dbReference type="Google" id="ProtNLM"/>
    </source>
</evidence>
<dbReference type="HOGENOM" id="CLU_1447700_0_0_1"/>
<name>J4GA57_9APHY</name>
<keyword evidence="2" id="KW-1133">Transmembrane helix</keyword>
<keyword evidence="4" id="KW-1185">Reference proteome</keyword>
<keyword evidence="2" id="KW-0812">Transmembrane</keyword>
<dbReference type="InParanoid" id="J4GA57"/>
<evidence type="ECO:0000256" key="1">
    <source>
        <dbReference type="SAM" id="MobiDB-lite"/>
    </source>
</evidence>
<dbReference type="Proteomes" id="UP000006352">
    <property type="component" value="Unassembled WGS sequence"/>
</dbReference>
<proteinExistence type="predicted"/>
<dbReference type="RefSeq" id="XP_012182956.1">
    <property type="nucleotide sequence ID" value="XM_012327566.1"/>
</dbReference>
<evidence type="ECO:0000313" key="4">
    <source>
        <dbReference type="Proteomes" id="UP000006352"/>
    </source>
</evidence>
<keyword evidence="2" id="KW-0472">Membrane</keyword>
<evidence type="ECO:0000256" key="2">
    <source>
        <dbReference type="SAM" id="Phobius"/>
    </source>
</evidence>
<feature type="transmembrane region" description="Helical" evidence="2">
    <location>
        <begin position="117"/>
        <end position="138"/>
    </location>
</feature>
<feature type="region of interest" description="Disordered" evidence="1">
    <location>
        <begin position="1"/>
        <end position="26"/>
    </location>
</feature>
<reference evidence="3 4" key="1">
    <citation type="journal article" date="2012" name="Appl. Environ. Microbiol.">
        <title>Short-read sequencing for genomic analysis of the brown rot fungus Fibroporia radiculosa.</title>
        <authorList>
            <person name="Tang J.D."/>
            <person name="Perkins A.D."/>
            <person name="Sonstegard T.S."/>
            <person name="Schroeder S.G."/>
            <person name="Burgess S.C."/>
            <person name="Diehl S.V."/>
        </authorList>
    </citation>
    <scope>NUCLEOTIDE SEQUENCE [LARGE SCALE GENOMIC DNA]</scope>
    <source>
        <strain evidence="3 4">TFFH 294</strain>
    </source>
</reference>
<dbReference type="EMBL" id="HE797123">
    <property type="protein sequence ID" value="CCM03673.1"/>
    <property type="molecule type" value="Genomic_DNA"/>
</dbReference>